<sequence>MVIHFNMVLEQAEVQDQISPHPYQKEVPRAWPLKKEFGPHVRGRVENIIKQYKCSLSNSLSF</sequence>
<organism evidence="1">
    <name type="scientific">Solanum chacoense</name>
    <name type="common">Chaco potato</name>
    <dbReference type="NCBI Taxonomy" id="4108"/>
    <lineage>
        <taxon>Eukaryota</taxon>
        <taxon>Viridiplantae</taxon>
        <taxon>Streptophyta</taxon>
        <taxon>Embryophyta</taxon>
        <taxon>Tracheophyta</taxon>
        <taxon>Spermatophyta</taxon>
        <taxon>Magnoliopsida</taxon>
        <taxon>eudicotyledons</taxon>
        <taxon>Gunneridae</taxon>
        <taxon>Pentapetalae</taxon>
        <taxon>asterids</taxon>
        <taxon>lamiids</taxon>
        <taxon>Solanales</taxon>
        <taxon>Solanaceae</taxon>
        <taxon>Solanoideae</taxon>
        <taxon>Solaneae</taxon>
        <taxon>Solanum</taxon>
    </lineage>
</organism>
<protein>
    <submittedName>
        <fullName evidence="1">Putative ovule protein</fullName>
    </submittedName>
</protein>
<dbReference type="EMBL" id="GEDG01014096">
    <property type="protein sequence ID" value="JAP24707.1"/>
    <property type="molecule type" value="Transcribed_RNA"/>
</dbReference>
<evidence type="ECO:0000313" key="1">
    <source>
        <dbReference type="EMBL" id="JAP24707.1"/>
    </source>
</evidence>
<proteinExistence type="predicted"/>
<reference evidence="1" key="1">
    <citation type="submission" date="2015-12" db="EMBL/GenBank/DDBJ databases">
        <title>Gene expression during late stages of embryo sac development: a critical building block for successful pollen-pistil interactions.</title>
        <authorList>
            <person name="Liu Y."/>
            <person name="Joly V."/>
            <person name="Sabar M."/>
            <person name="Matton D.P."/>
        </authorList>
    </citation>
    <scope>NUCLEOTIDE SEQUENCE</scope>
</reference>
<name>A0A0V0HX26_SOLCH</name>
<dbReference type="AlphaFoldDB" id="A0A0V0HX26"/>
<accession>A0A0V0HX26</accession>